<keyword evidence="4 6" id="KW-1015">Disulfide bond</keyword>
<feature type="region of interest" description="Disordered" evidence="7">
    <location>
        <begin position="57"/>
        <end position="85"/>
    </location>
</feature>
<evidence type="ECO:0000256" key="8">
    <source>
        <dbReference type="SAM" id="Phobius"/>
    </source>
</evidence>
<evidence type="ECO:0000256" key="4">
    <source>
        <dbReference type="ARBA" id="ARBA00023157"/>
    </source>
</evidence>
<dbReference type="Proteomes" id="UP000694910">
    <property type="component" value="Unplaced"/>
</dbReference>
<evidence type="ECO:0000256" key="6">
    <source>
        <dbReference type="PROSITE-ProRule" id="PRU00076"/>
    </source>
</evidence>
<keyword evidence="11" id="KW-1185">Reference proteome</keyword>
<evidence type="ECO:0000256" key="7">
    <source>
        <dbReference type="SAM" id="MobiDB-lite"/>
    </source>
</evidence>
<protein>
    <submittedName>
        <fullName evidence="12">Cryptic protein-like</fullName>
    </submittedName>
</protein>
<organism evidence="11 12">
    <name type="scientific">Ceratotherium simum simum</name>
    <name type="common">Southern white rhinoceros</name>
    <dbReference type="NCBI Taxonomy" id="73337"/>
    <lineage>
        <taxon>Eukaryota</taxon>
        <taxon>Metazoa</taxon>
        <taxon>Chordata</taxon>
        <taxon>Craniata</taxon>
        <taxon>Vertebrata</taxon>
        <taxon>Euteleostomi</taxon>
        <taxon>Mammalia</taxon>
        <taxon>Eutheria</taxon>
        <taxon>Laurasiatheria</taxon>
        <taxon>Perissodactyla</taxon>
        <taxon>Rhinocerotidae</taxon>
        <taxon>Ceratotherium</taxon>
    </lineage>
</organism>
<evidence type="ECO:0000256" key="1">
    <source>
        <dbReference type="ARBA" id="ARBA00007384"/>
    </source>
</evidence>
<dbReference type="PANTHER" id="PTHR14949:SF25">
    <property type="entry name" value="CRYPTIC FAMILY PROTEIN 1B-RELATED"/>
    <property type="match status" value="1"/>
</dbReference>
<evidence type="ECO:0000313" key="11">
    <source>
        <dbReference type="Proteomes" id="UP000694910"/>
    </source>
</evidence>
<keyword evidence="2 6" id="KW-0245">EGF-like domain</keyword>
<evidence type="ECO:0000313" key="12">
    <source>
        <dbReference type="RefSeq" id="XP_014637901.1"/>
    </source>
</evidence>
<dbReference type="Gene3D" id="2.10.25.10">
    <property type="entry name" value="Laminin"/>
    <property type="match status" value="1"/>
</dbReference>
<proteinExistence type="inferred from homology"/>
<dbReference type="SUPFAM" id="SSF57196">
    <property type="entry name" value="EGF/Laminin"/>
    <property type="match status" value="2"/>
</dbReference>
<comment type="caution">
    <text evidence="6">Lacks conserved residue(s) required for the propagation of feature annotation.</text>
</comment>
<evidence type="ECO:0000256" key="9">
    <source>
        <dbReference type="SAM" id="SignalP"/>
    </source>
</evidence>
<feature type="signal peptide" evidence="9">
    <location>
        <begin position="1"/>
        <end position="25"/>
    </location>
</feature>
<comment type="similarity">
    <text evidence="1">Belongs to the EGF-CFC (Cripto-1/FRL1/Cryptic) family.</text>
</comment>
<dbReference type="Pfam" id="PF09443">
    <property type="entry name" value="CFC"/>
    <property type="match status" value="1"/>
</dbReference>
<keyword evidence="8" id="KW-1133">Transmembrane helix</keyword>
<evidence type="ECO:0000256" key="2">
    <source>
        <dbReference type="ARBA" id="ARBA00022536"/>
    </source>
</evidence>
<gene>
    <name evidence="12" type="primary">LOC101392778</name>
</gene>
<dbReference type="PROSITE" id="PS00022">
    <property type="entry name" value="EGF_1"/>
    <property type="match status" value="1"/>
</dbReference>
<evidence type="ECO:0000256" key="5">
    <source>
        <dbReference type="ARBA" id="ARBA00023180"/>
    </source>
</evidence>
<feature type="chain" id="PRO_5046646415" evidence="9">
    <location>
        <begin position="26"/>
        <end position="278"/>
    </location>
</feature>
<evidence type="ECO:0000256" key="3">
    <source>
        <dbReference type="ARBA" id="ARBA00022729"/>
    </source>
</evidence>
<dbReference type="InterPro" id="IPR000742">
    <property type="entry name" value="EGF"/>
</dbReference>
<dbReference type="CDD" id="cd00054">
    <property type="entry name" value="EGF_CA"/>
    <property type="match status" value="1"/>
</dbReference>
<keyword evidence="8" id="KW-0472">Membrane</keyword>
<dbReference type="RefSeq" id="XP_014637901.1">
    <property type="nucleotide sequence ID" value="XM_014782415.1"/>
</dbReference>
<dbReference type="InterPro" id="IPR050969">
    <property type="entry name" value="Dev_Signal_Modulators"/>
</dbReference>
<keyword evidence="8" id="KW-0812">Transmembrane</keyword>
<dbReference type="GeneID" id="101392778"/>
<keyword evidence="5" id="KW-0325">Glycoprotein</keyword>
<feature type="transmembrane region" description="Helical" evidence="8">
    <location>
        <begin position="243"/>
        <end position="259"/>
    </location>
</feature>
<evidence type="ECO:0000259" key="10">
    <source>
        <dbReference type="PROSITE" id="PS50026"/>
    </source>
</evidence>
<dbReference type="PROSITE" id="PS50026">
    <property type="entry name" value="EGF_3"/>
    <property type="match status" value="1"/>
</dbReference>
<feature type="domain" description="EGF-like" evidence="10">
    <location>
        <begin position="85"/>
        <end position="114"/>
    </location>
</feature>
<keyword evidence="3 9" id="KW-0732">Signal</keyword>
<sequence length="278" mass="31327">MTGSHPVRLLFTISLALQIIHLGNSYQKEKQKGSREEINNATAQKLQKTLSWTSNNWRKGTRSAERWRPQDSPPDSRAVRERAPPRPRCCRNGGTCVLGSFCVCPAHFTGRYCEHDQRHSECGALVHGAWTFRGCLLCRCVFGALHCLPRQSPVRCVSLSVLYSEQFLEHTSWAGDDGGVSADSGHDDVRVTTTTMMMAAVLMKVHDDVRMMMMMAAVLIGSYDDMRVMMMMAAVLMNVYDDMRMTMMMIAAVLIGGYDDMRMMMMMVEAVLMKVMMT</sequence>
<feature type="disulfide bond" evidence="6">
    <location>
        <begin position="104"/>
        <end position="113"/>
    </location>
</feature>
<dbReference type="PANTHER" id="PTHR14949">
    <property type="entry name" value="EGF-LIKE-DOMAIN, MULTIPLE 7, 8"/>
    <property type="match status" value="1"/>
</dbReference>
<name>A0ABM1CEC0_CERSS</name>
<reference evidence="12" key="1">
    <citation type="submission" date="2025-08" db="UniProtKB">
        <authorList>
            <consortium name="RefSeq"/>
        </authorList>
    </citation>
    <scope>IDENTIFICATION</scope>
</reference>
<dbReference type="InterPro" id="IPR019011">
    <property type="entry name" value="Cryptic/Cripto_CFC-dom"/>
</dbReference>
<accession>A0ABM1CEC0</accession>